<dbReference type="InterPro" id="IPR029063">
    <property type="entry name" value="SAM-dependent_MTases_sf"/>
</dbReference>
<reference evidence="7" key="1">
    <citation type="submission" date="2018-05" db="EMBL/GenBank/DDBJ databases">
        <authorList>
            <person name="Lanie J.A."/>
            <person name="Ng W.-L."/>
            <person name="Kazmierczak K.M."/>
            <person name="Andrzejewski T.M."/>
            <person name="Davidsen T.M."/>
            <person name="Wayne K.J."/>
            <person name="Tettelin H."/>
            <person name="Glass J.I."/>
            <person name="Rusch D."/>
            <person name="Podicherti R."/>
            <person name="Tsui H.-C.T."/>
            <person name="Winkler M.E."/>
        </authorList>
    </citation>
    <scope>NUCLEOTIDE SEQUENCE</scope>
    <source>
        <strain evidence="7">ZC4RG45</strain>
    </source>
</reference>
<gene>
    <name evidence="7" type="ORF">DIU77_15980</name>
</gene>
<dbReference type="EMBL" id="QGUI01000706">
    <property type="protein sequence ID" value="PZM92368.1"/>
    <property type="molecule type" value="Genomic_DNA"/>
</dbReference>
<evidence type="ECO:0000256" key="4">
    <source>
        <dbReference type="ARBA" id="ARBA00022691"/>
    </source>
</evidence>
<evidence type="ECO:0000256" key="1">
    <source>
        <dbReference type="ARBA" id="ARBA00011975"/>
    </source>
</evidence>
<dbReference type="InterPro" id="IPR001525">
    <property type="entry name" value="C5_MeTfrase"/>
</dbReference>
<proteinExistence type="predicted"/>
<evidence type="ECO:0000256" key="3">
    <source>
        <dbReference type="ARBA" id="ARBA00022679"/>
    </source>
</evidence>
<evidence type="ECO:0000256" key="2">
    <source>
        <dbReference type="ARBA" id="ARBA00022603"/>
    </source>
</evidence>
<keyword evidence="2 7" id="KW-0489">Methyltransferase</keyword>
<organism evidence="7">
    <name type="scientific">Thermocrispum agreste</name>
    <dbReference type="NCBI Taxonomy" id="37925"/>
    <lineage>
        <taxon>Bacteria</taxon>
        <taxon>Bacillati</taxon>
        <taxon>Actinomycetota</taxon>
        <taxon>Actinomycetes</taxon>
        <taxon>Pseudonocardiales</taxon>
        <taxon>Pseudonocardiaceae</taxon>
        <taxon>Thermocrispum</taxon>
    </lineage>
</organism>
<accession>A0A2W4J2F5</accession>
<dbReference type="Gene3D" id="3.40.50.150">
    <property type="entry name" value="Vaccinia Virus protein VP39"/>
    <property type="match status" value="1"/>
</dbReference>
<evidence type="ECO:0000256" key="6">
    <source>
        <dbReference type="SAM" id="MobiDB-lite"/>
    </source>
</evidence>
<keyword evidence="4" id="KW-0949">S-adenosyl-L-methionine</keyword>
<dbReference type="SUPFAM" id="SSF53335">
    <property type="entry name" value="S-adenosyl-L-methionine-dependent methyltransferases"/>
    <property type="match status" value="1"/>
</dbReference>
<dbReference type="Pfam" id="PF00145">
    <property type="entry name" value="DNA_methylase"/>
    <property type="match status" value="1"/>
</dbReference>
<dbReference type="Gene3D" id="3.90.120.10">
    <property type="entry name" value="DNA Methylase, subunit A, domain 2"/>
    <property type="match status" value="1"/>
</dbReference>
<feature type="region of interest" description="Disordered" evidence="6">
    <location>
        <begin position="519"/>
        <end position="542"/>
    </location>
</feature>
<dbReference type="EC" id="2.1.1.37" evidence="1"/>
<dbReference type="GO" id="GO:0003886">
    <property type="term" value="F:DNA (cytosine-5-)-methyltransferase activity"/>
    <property type="evidence" value="ECO:0007669"/>
    <property type="project" value="UniProtKB-EC"/>
</dbReference>
<dbReference type="InterPro" id="IPR050750">
    <property type="entry name" value="C5-MTase"/>
</dbReference>
<keyword evidence="5" id="KW-0680">Restriction system</keyword>
<comment type="caution">
    <text evidence="7">The sequence shown here is derived from an EMBL/GenBank/DDBJ whole genome shotgun (WGS) entry which is preliminary data.</text>
</comment>
<sequence>MTDLFCGAGGSSSGAEAVPGVRVRMATNHWALAIETHNTNLPHVDHDIADVSGVDPRRYPYTDLAWFSPECTYWSQARGDKQDFAQGDEQAALFGEDGRPLPPEAAQRSRALMEDVPRFAEHHRYRAVIVENVPDILKWSGLPTWINRMRRLGYRSQVVVLNSAFAHQLGMPAPQLRERFYAIFTQERYPAPDLNRWTRPWVWCPSCQQVVRGVFALRKPGPLIGRMVAYGRQYDYRCPSVSCRNTIAYPYVLPAAVAIDWTNRGTRIGDRDRPLSTKTLSRIRAGLARYMPAPVRNSAPTRLRFAPLLVPVEGREGKQARPVDVPMRGQTTRNETALLIPAGGTWNDEARSVEVPLRTRTTRESEGVLVIPLRGTNTAKPITAPLDTVAAGGNHHALLMRNLTARGDQGQMCTPTSEPARTMTASNRQSLVWHPDLLRPYDTSRPPQQQPTPTVRVDVDDCLFRMLTPQEIKLAMAFAHDYVLLGTKREQVRLAGNAVTPPAARDLVAAVVEAITGADITPQNPPAAHGTERASVPELVAD</sequence>
<dbReference type="AlphaFoldDB" id="A0A2W4J2F5"/>
<dbReference type="PANTHER" id="PTHR46098:SF1">
    <property type="entry name" value="TRNA (CYTOSINE(38)-C(5))-METHYLTRANSFERASE"/>
    <property type="match status" value="1"/>
</dbReference>
<dbReference type="PANTHER" id="PTHR46098">
    <property type="entry name" value="TRNA (CYTOSINE(38)-C(5))-METHYLTRANSFERASE"/>
    <property type="match status" value="1"/>
</dbReference>
<name>A0A2W4J2F5_9PSEU</name>
<dbReference type="GO" id="GO:0009307">
    <property type="term" value="P:DNA restriction-modification system"/>
    <property type="evidence" value="ECO:0007669"/>
    <property type="project" value="UniProtKB-KW"/>
</dbReference>
<evidence type="ECO:0000256" key="5">
    <source>
        <dbReference type="ARBA" id="ARBA00022747"/>
    </source>
</evidence>
<protein>
    <recommendedName>
        <fullName evidence="1">DNA (cytosine-5-)-methyltransferase</fullName>
        <ecNumber evidence="1">2.1.1.37</ecNumber>
    </recommendedName>
</protein>
<evidence type="ECO:0000313" key="7">
    <source>
        <dbReference type="EMBL" id="PZM92368.1"/>
    </source>
</evidence>
<keyword evidence="3 7" id="KW-0808">Transferase</keyword>
<dbReference type="GO" id="GO:0032259">
    <property type="term" value="P:methylation"/>
    <property type="evidence" value="ECO:0007669"/>
    <property type="project" value="UniProtKB-KW"/>
</dbReference>